<keyword evidence="2" id="KW-0902">Two-component regulatory system</keyword>
<dbReference type="Pfam" id="PF00072">
    <property type="entry name" value="Response_reg"/>
    <property type="match status" value="1"/>
</dbReference>
<organism evidence="8 9">
    <name type="scientific">Eiseniibacteriota bacterium</name>
    <dbReference type="NCBI Taxonomy" id="2212470"/>
    <lineage>
        <taxon>Bacteria</taxon>
        <taxon>Candidatus Eiseniibacteriota</taxon>
    </lineage>
</organism>
<dbReference type="EMBL" id="VBOZ01000001">
    <property type="protein sequence ID" value="TMQ67360.1"/>
    <property type="molecule type" value="Genomic_DNA"/>
</dbReference>
<dbReference type="PANTHER" id="PTHR48111">
    <property type="entry name" value="REGULATOR OF RPOS"/>
    <property type="match status" value="1"/>
</dbReference>
<keyword evidence="1 6" id="KW-0597">Phosphoprotein</keyword>
<evidence type="ECO:0000256" key="6">
    <source>
        <dbReference type="PROSITE-ProRule" id="PRU00169"/>
    </source>
</evidence>
<evidence type="ECO:0000256" key="2">
    <source>
        <dbReference type="ARBA" id="ARBA00023012"/>
    </source>
</evidence>
<evidence type="ECO:0000256" key="3">
    <source>
        <dbReference type="ARBA" id="ARBA00023015"/>
    </source>
</evidence>
<evidence type="ECO:0000313" key="9">
    <source>
        <dbReference type="Proteomes" id="UP000317691"/>
    </source>
</evidence>
<keyword evidence="3" id="KW-0805">Transcription regulation</keyword>
<dbReference type="PANTHER" id="PTHR48111:SF1">
    <property type="entry name" value="TWO-COMPONENT RESPONSE REGULATOR ORR33"/>
    <property type="match status" value="1"/>
</dbReference>
<evidence type="ECO:0000256" key="5">
    <source>
        <dbReference type="ARBA" id="ARBA00023163"/>
    </source>
</evidence>
<protein>
    <submittedName>
        <fullName evidence="8">Response regulator</fullName>
    </submittedName>
</protein>
<dbReference type="GO" id="GO:0005829">
    <property type="term" value="C:cytosol"/>
    <property type="evidence" value="ECO:0007669"/>
    <property type="project" value="TreeGrafter"/>
</dbReference>
<keyword evidence="5" id="KW-0804">Transcription</keyword>
<proteinExistence type="predicted"/>
<dbReference type="InterPro" id="IPR001789">
    <property type="entry name" value="Sig_transdc_resp-reg_receiver"/>
</dbReference>
<accession>A0A538TUQ5</accession>
<dbReference type="GO" id="GO:0032993">
    <property type="term" value="C:protein-DNA complex"/>
    <property type="evidence" value="ECO:0007669"/>
    <property type="project" value="TreeGrafter"/>
</dbReference>
<gene>
    <name evidence="8" type="ORF">E6K79_00150</name>
</gene>
<comment type="caution">
    <text evidence="8">The sequence shown here is derived from an EMBL/GenBank/DDBJ whole genome shotgun (WGS) entry which is preliminary data.</text>
</comment>
<dbReference type="FunFam" id="3.40.50.2300:FF:000001">
    <property type="entry name" value="DNA-binding response regulator PhoB"/>
    <property type="match status" value="1"/>
</dbReference>
<dbReference type="PROSITE" id="PS50110">
    <property type="entry name" value="RESPONSE_REGULATORY"/>
    <property type="match status" value="1"/>
</dbReference>
<dbReference type="SMART" id="SM00448">
    <property type="entry name" value="REC"/>
    <property type="match status" value="1"/>
</dbReference>
<name>A0A538TUQ5_UNCEI</name>
<dbReference type="InterPro" id="IPR011006">
    <property type="entry name" value="CheY-like_superfamily"/>
</dbReference>
<dbReference type="GO" id="GO:0000156">
    <property type="term" value="F:phosphorelay response regulator activity"/>
    <property type="evidence" value="ECO:0007669"/>
    <property type="project" value="TreeGrafter"/>
</dbReference>
<keyword evidence="4" id="KW-0238">DNA-binding</keyword>
<dbReference type="AlphaFoldDB" id="A0A538TUQ5"/>
<feature type="modified residue" description="4-aspartylphosphate" evidence="6">
    <location>
        <position position="64"/>
    </location>
</feature>
<evidence type="ECO:0000256" key="1">
    <source>
        <dbReference type="ARBA" id="ARBA00022553"/>
    </source>
</evidence>
<dbReference type="InterPro" id="IPR039420">
    <property type="entry name" value="WalR-like"/>
</dbReference>
<dbReference type="GO" id="GO:0000976">
    <property type="term" value="F:transcription cis-regulatory region binding"/>
    <property type="evidence" value="ECO:0007669"/>
    <property type="project" value="TreeGrafter"/>
</dbReference>
<dbReference type="Gene3D" id="3.40.50.2300">
    <property type="match status" value="1"/>
</dbReference>
<dbReference type="Proteomes" id="UP000317691">
    <property type="component" value="Unassembled WGS sequence"/>
</dbReference>
<dbReference type="CDD" id="cd17574">
    <property type="entry name" value="REC_OmpR"/>
    <property type="match status" value="1"/>
</dbReference>
<dbReference type="GO" id="GO:0006355">
    <property type="term" value="P:regulation of DNA-templated transcription"/>
    <property type="evidence" value="ECO:0007669"/>
    <property type="project" value="TreeGrafter"/>
</dbReference>
<evidence type="ECO:0000313" key="8">
    <source>
        <dbReference type="EMBL" id="TMQ67360.1"/>
    </source>
</evidence>
<feature type="domain" description="Response regulatory" evidence="7">
    <location>
        <begin position="15"/>
        <end position="131"/>
    </location>
</feature>
<sequence length="142" mass="15687">MADSEAGKAAASHGRILIVEDEEALARHLRCHLQRAGYEVRMEHTGKAGLVVVAEHWPDLVLLDLILPDISGYEVCTELRRLYRPWHLPVLMLTALNSPKHRLLGFGHGADAYLTKPVTSGELLRTVETLLSHNVRGLGAGR</sequence>
<reference evidence="8 9" key="1">
    <citation type="journal article" date="2019" name="Nat. Microbiol.">
        <title>Mediterranean grassland soil C-N compound turnover is dependent on rainfall and depth, and is mediated by genomically divergent microorganisms.</title>
        <authorList>
            <person name="Diamond S."/>
            <person name="Andeer P.F."/>
            <person name="Li Z."/>
            <person name="Crits-Christoph A."/>
            <person name="Burstein D."/>
            <person name="Anantharaman K."/>
            <person name="Lane K.R."/>
            <person name="Thomas B.C."/>
            <person name="Pan C."/>
            <person name="Northen T.R."/>
            <person name="Banfield J.F."/>
        </authorList>
    </citation>
    <scope>NUCLEOTIDE SEQUENCE [LARGE SCALE GENOMIC DNA]</scope>
    <source>
        <strain evidence="8">WS_9</strain>
    </source>
</reference>
<evidence type="ECO:0000259" key="7">
    <source>
        <dbReference type="PROSITE" id="PS50110"/>
    </source>
</evidence>
<evidence type="ECO:0000256" key="4">
    <source>
        <dbReference type="ARBA" id="ARBA00023125"/>
    </source>
</evidence>
<dbReference type="SUPFAM" id="SSF52172">
    <property type="entry name" value="CheY-like"/>
    <property type="match status" value="1"/>
</dbReference>